<reference evidence="20" key="1">
    <citation type="submission" date="2024-03" db="EMBL/GenBank/DDBJ databases">
        <title>Complete genome sequence of Mycoplasma gypis type strain B1/T1.</title>
        <authorList>
            <person name="Spergser J."/>
        </authorList>
    </citation>
    <scope>NUCLEOTIDE SEQUENCE [LARGE SCALE GENOMIC DNA]</scope>
    <source>
        <strain evidence="20">B1/T1</strain>
    </source>
</reference>
<feature type="transmembrane region" description="Helical" evidence="19">
    <location>
        <begin position="9"/>
        <end position="28"/>
    </location>
</feature>
<feature type="transmembrane region" description="Helical" evidence="19">
    <location>
        <begin position="216"/>
        <end position="238"/>
    </location>
</feature>
<evidence type="ECO:0000256" key="1">
    <source>
        <dbReference type="ARBA" id="ARBA00001698"/>
    </source>
</evidence>
<feature type="transmembrane region" description="Helical" evidence="19">
    <location>
        <begin position="146"/>
        <end position="166"/>
    </location>
</feature>
<evidence type="ECO:0000256" key="10">
    <source>
        <dbReference type="ARBA" id="ARBA00022679"/>
    </source>
</evidence>
<evidence type="ECO:0000256" key="2">
    <source>
        <dbReference type="ARBA" id="ARBA00004651"/>
    </source>
</evidence>
<evidence type="ECO:0000256" key="4">
    <source>
        <dbReference type="ARBA" id="ARBA00005189"/>
    </source>
</evidence>
<evidence type="ECO:0000313" key="21">
    <source>
        <dbReference type="Proteomes" id="UP001460679"/>
    </source>
</evidence>
<feature type="transmembrane region" description="Helical" evidence="19">
    <location>
        <begin position="120"/>
        <end position="139"/>
    </location>
</feature>
<evidence type="ECO:0000256" key="19">
    <source>
        <dbReference type="SAM" id="Phobius"/>
    </source>
</evidence>
<evidence type="ECO:0000256" key="16">
    <source>
        <dbReference type="ARBA" id="ARBA00023209"/>
    </source>
</evidence>
<keyword evidence="17" id="KW-1208">Phospholipid metabolism</keyword>
<dbReference type="InterPro" id="IPR000374">
    <property type="entry name" value="PC_trans"/>
</dbReference>
<feature type="transmembrane region" description="Helical" evidence="19">
    <location>
        <begin position="59"/>
        <end position="77"/>
    </location>
</feature>
<proteinExistence type="inferred from homology"/>
<keyword evidence="15 19" id="KW-0472">Membrane</keyword>
<dbReference type="EC" id="2.7.7.41" evidence="6 18"/>
<evidence type="ECO:0000256" key="17">
    <source>
        <dbReference type="ARBA" id="ARBA00023264"/>
    </source>
</evidence>
<dbReference type="EMBL" id="CP148066">
    <property type="protein sequence ID" value="WXL28399.1"/>
    <property type="molecule type" value="Genomic_DNA"/>
</dbReference>
<evidence type="ECO:0000256" key="5">
    <source>
        <dbReference type="ARBA" id="ARBA00010185"/>
    </source>
</evidence>
<sequence>MKNLLKRSISATILFVVLIPFIFITYYGLFPGRIIGFCFYFLFTLWASFEIIKHLNWNPFSKVFALFGIGLSFLMPIDQQLRYMFVTTSDLPHTISLAGDSLANAIKLYAFSPTINSLSMINWVASVICLIVAAILSYKHLVWKELLIAITVTIIIPLFTKILFIINIYNIYILLAIELIAISVDTSAMLGGMALGQKFIKRKFAPRISPKKTWEGAIISVLFGMIVVFLATSLSNWTNNSYTTIFSSNLAIVTAVIFLPIVTILGDLLYSLFKRVLKIKDFSNLIPGHGGIMDRFDSVSVLTIVFSLIYVYAN</sequence>
<dbReference type="GO" id="GO:0004605">
    <property type="term" value="F:phosphatidate cytidylyltransferase activity"/>
    <property type="evidence" value="ECO:0007669"/>
    <property type="project" value="UniProtKB-EC"/>
</dbReference>
<evidence type="ECO:0000256" key="15">
    <source>
        <dbReference type="ARBA" id="ARBA00023136"/>
    </source>
</evidence>
<evidence type="ECO:0000256" key="18">
    <source>
        <dbReference type="RuleBase" id="RU003938"/>
    </source>
</evidence>
<evidence type="ECO:0000313" key="20">
    <source>
        <dbReference type="EMBL" id="WXL28399.1"/>
    </source>
</evidence>
<evidence type="ECO:0000256" key="13">
    <source>
        <dbReference type="ARBA" id="ARBA00022989"/>
    </source>
</evidence>
<feature type="transmembrane region" description="Helical" evidence="19">
    <location>
        <begin position="294"/>
        <end position="313"/>
    </location>
</feature>
<comment type="pathway">
    <text evidence="4">Lipid metabolism.</text>
</comment>
<keyword evidence="11 18" id="KW-0812">Transmembrane</keyword>
<comment type="pathway">
    <text evidence="3 18">Phospholipid metabolism; CDP-diacylglycerol biosynthesis; CDP-diacylglycerol from sn-glycerol 3-phosphate: step 3/3.</text>
</comment>
<organism evidence="20 21">
    <name type="scientific">[Mycoplasma] gypis</name>
    <dbReference type="NCBI Taxonomy" id="92404"/>
    <lineage>
        <taxon>Bacteria</taxon>
        <taxon>Bacillati</taxon>
        <taxon>Mycoplasmatota</taxon>
        <taxon>Mycoplasmoidales</taxon>
        <taxon>Metamycoplasmataceae</taxon>
        <taxon>Metamycoplasma</taxon>
    </lineage>
</organism>
<keyword evidence="12 18" id="KW-0548">Nucleotidyltransferase</keyword>
<dbReference type="Proteomes" id="UP001460679">
    <property type="component" value="Chromosome"/>
</dbReference>
<comment type="subcellular location">
    <subcellularLocation>
        <location evidence="2">Cell membrane</location>
        <topology evidence="2">Multi-pass membrane protein</topology>
    </subcellularLocation>
</comment>
<gene>
    <name evidence="20" type="ORF">WG616_03480</name>
</gene>
<protein>
    <recommendedName>
        <fullName evidence="7 18">Phosphatidate cytidylyltransferase</fullName>
        <ecNumber evidence="6 18">2.7.7.41</ecNumber>
    </recommendedName>
</protein>
<evidence type="ECO:0000256" key="7">
    <source>
        <dbReference type="ARBA" id="ARBA00019373"/>
    </source>
</evidence>
<feature type="transmembrane region" description="Helical" evidence="19">
    <location>
        <begin position="250"/>
        <end position="273"/>
    </location>
</feature>
<evidence type="ECO:0000256" key="9">
    <source>
        <dbReference type="ARBA" id="ARBA00022516"/>
    </source>
</evidence>
<keyword evidence="14" id="KW-0443">Lipid metabolism</keyword>
<evidence type="ECO:0000256" key="3">
    <source>
        <dbReference type="ARBA" id="ARBA00005119"/>
    </source>
</evidence>
<evidence type="ECO:0000256" key="12">
    <source>
        <dbReference type="ARBA" id="ARBA00022695"/>
    </source>
</evidence>
<dbReference type="PANTHER" id="PTHR46382">
    <property type="entry name" value="PHOSPHATIDATE CYTIDYLYLTRANSFERASE"/>
    <property type="match status" value="1"/>
</dbReference>
<keyword evidence="13 19" id="KW-1133">Transmembrane helix</keyword>
<evidence type="ECO:0000256" key="8">
    <source>
        <dbReference type="ARBA" id="ARBA00022475"/>
    </source>
</evidence>
<evidence type="ECO:0000256" key="6">
    <source>
        <dbReference type="ARBA" id="ARBA00012487"/>
    </source>
</evidence>
<name>A0ABZ2RVU0_9BACT</name>
<dbReference type="Pfam" id="PF01148">
    <property type="entry name" value="CTP_transf_1"/>
    <property type="match status" value="1"/>
</dbReference>
<comment type="catalytic activity">
    <reaction evidence="1 18">
        <text>a 1,2-diacyl-sn-glycero-3-phosphate + CTP + H(+) = a CDP-1,2-diacyl-sn-glycerol + diphosphate</text>
        <dbReference type="Rhea" id="RHEA:16229"/>
        <dbReference type="ChEBI" id="CHEBI:15378"/>
        <dbReference type="ChEBI" id="CHEBI:33019"/>
        <dbReference type="ChEBI" id="CHEBI:37563"/>
        <dbReference type="ChEBI" id="CHEBI:58332"/>
        <dbReference type="ChEBI" id="CHEBI:58608"/>
        <dbReference type="EC" id="2.7.7.41"/>
    </reaction>
</comment>
<keyword evidence="8" id="KW-1003">Cell membrane</keyword>
<dbReference type="PROSITE" id="PS01315">
    <property type="entry name" value="CDS"/>
    <property type="match status" value="1"/>
</dbReference>
<keyword evidence="10 18" id="KW-0808">Transferase</keyword>
<dbReference type="RefSeq" id="WP_205499166.1">
    <property type="nucleotide sequence ID" value="NZ_CP148066.1"/>
</dbReference>
<evidence type="ECO:0000256" key="14">
    <source>
        <dbReference type="ARBA" id="ARBA00023098"/>
    </source>
</evidence>
<keyword evidence="21" id="KW-1185">Reference proteome</keyword>
<keyword evidence="16" id="KW-0594">Phospholipid biosynthesis</keyword>
<comment type="similarity">
    <text evidence="5 18">Belongs to the CDS family.</text>
</comment>
<feature type="transmembrane region" description="Helical" evidence="19">
    <location>
        <begin position="172"/>
        <end position="195"/>
    </location>
</feature>
<keyword evidence="9" id="KW-0444">Lipid biosynthesis</keyword>
<accession>A0ABZ2RVU0</accession>
<dbReference type="PANTHER" id="PTHR46382:SF1">
    <property type="entry name" value="PHOSPHATIDATE CYTIDYLYLTRANSFERASE"/>
    <property type="match status" value="1"/>
</dbReference>
<evidence type="ECO:0000256" key="11">
    <source>
        <dbReference type="ARBA" id="ARBA00022692"/>
    </source>
</evidence>